<name>A0ABW5JSS2_9FLAO</name>
<accession>A0ABW5JSS2</accession>
<dbReference type="RefSeq" id="WP_388016131.1">
    <property type="nucleotide sequence ID" value="NZ_JBHUDT010000002.1"/>
</dbReference>
<dbReference type="PROSITE" id="PS51257">
    <property type="entry name" value="PROKAR_LIPOPROTEIN"/>
    <property type="match status" value="1"/>
</dbReference>
<keyword evidence="3" id="KW-1185">Reference proteome</keyword>
<organism evidence="2 3">
    <name type="scientific">Gelatiniphilus marinus</name>
    <dbReference type="NCBI Taxonomy" id="1759464"/>
    <lineage>
        <taxon>Bacteria</taxon>
        <taxon>Pseudomonadati</taxon>
        <taxon>Bacteroidota</taxon>
        <taxon>Flavobacteriia</taxon>
        <taxon>Flavobacteriales</taxon>
        <taxon>Flavobacteriaceae</taxon>
        <taxon>Gelatiniphilus</taxon>
    </lineage>
</organism>
<feature type="compositionally biased region" description="Basic and acidic residues" evidence="1">
    <location>
        <begin position="213"/>
        <end position="224"/>
    </location>
</feature>
<comment type="caution">
    <text evidence="2">The sequence shown here is derived from an EMBL/GenBank/DDBJ whole genome shotgun (WGS) entry which is preliminary data.</text>
</comment>
<evidence type="ECO:0000313" key="3">
    <source>
        <dbReference type="Proteomes" id="UP001597441"/>
    </source>
</evidence>
<sequence length="224" mass="25727">MKTKLHIAFLLSLMLTTMQSCKNCCKEDLEFIKKQNTEILNTLKKQRENLGDFKLSHKVSSATITDLGNSKKLEPLDYVTSVKIKYNSDSTEILGYKITFVAFKSKIESIVLKRYLTKKRRHTKNTLIYIVKYEDSPNSQLISFDLDPSNFENHEEAKKAFESFISGNKAEILKIKLKPKLTSEETEVTTDDDHQIFNERTGIATTTNEVPNDPDKNNLPKIEN</sequence>
<gene>
    <name evidence="2" type="ORF">ACFSQS_06880</name>
</gene>
<evidence type="ECO:0008006" key="4">
    <source>
        <dbReference type="Google" id="ProtNLM"/>
    </source>
</evidence>
<reference evidence="3" key="1">
    <citation type="journal article" date="2019" name="Int. J. Syst. Evol. Microbiol.">
        <title>The Global Catalogue of Microorganisms (GCM) 10K type strain sequencing project: providing services to taxonomists for standard genome sequencing and annotation.</title>
        <authorList>
            <consortium name="The Broad Institute Genomics Platform"/>
            <consortium name="The Broad Institute Genome Sequencing Center for Infectious Disease"/>
            <person name="Wu L."/>
            <person name="Ma J."/>
        </authorList>
    </citation>
    <scope>NUCLEOTIDE SEQUENCE [LARGE SCALE GENOMIC DNA]</scope>
    <source>
        <strain evidence="3">KCTC 42903</strain>
    </source>
</reference>
<feature type="region of interest" description="Disordered" evidence="1">
    <location>
        <begin position="184"/>
        <end position="224"/>
    </location>
</feature>
<evidence type="ECO:0000313" key="2">
    <source>
        <dbReference type="EMBL" id="MFD2534826.1"/>
    </source>
</evidence>
<dbReference type="Proteomes" id="UP001597441">
    <property type="component" value="Unassembled WGS sequence"/>
</dbReference>
<dbReference type="EMBL" id="JBHULK010000002">
    <property type="protein sequence ID" value="MFD2534826.1"/>
    <property type="molecule type" value="Genomic_DNA"/>
</dbReference>
<protein>
    <recommendedName>
        <fullName evidence="4">Lipoprotein</fullName>
    </recommendedName>
</protein>
<evidence type="ECO:0000256" key="1">
    <source>
        <dbReference type="SAM" id="MobiDB-lite"/>
    </source>
</evidence>
<proteinExistence type="predicted"/>